<organism evidence="1 2">
    <name type="scientific">Dendrobium catenatum</name>
    <dbReference type="NCBI Taxonomy" id="906689"/>
    <lineage>
        <taxon>Eukaryota</taxon>
        <taxon>Viridiplantae</taxon>
        <taxon>Streptophyta</taxon>
        <taxon>Embryophyta</taxon>
        <taxon>Tracheophyta</taxon>
        <taxon>Spermatophyta</taxon>
        <taxon>Magnoliopsida</taxon>
        <taxon>Liliopsida</taxon>
        <taxon>Asparagales</taxon>
        <taxon>Orchidaceae</taxon>
        <taxon>Epidendroideae</taxon>
        <taxon>Malaxideae</taxon>
        <taxon>Dendrobiinae</taxon>
        <taxon>Dendrobium</taxon>
    </lineage>
</organism>
<dbReference type="EMBL" id="KZ502540">
    <property type="protein sequence ID" value="PKU76329.1"/>
    <property type="molecule type" value="Genomic_DNA"/>
</dbReference>
<reference evidence="1 2" key="1">
    <citation type="journal article" date="2016" name="Sci. Rep.">
        <title>The Dendrobium catenatum Lindl. genome sequence provides insights into polysaccharide synthase, floral development and adaptive evolution.</title>
        <authorList>
            <person name="Zhang G.Q."/>
            <person name="Xu Q."/>
            <person name="Bian C."/>
            <person name="Tsai W.C."/>
            <person name="Yeh C.M."/>
            <person name="Liu K.W."/>
            <person name="Yoshida K."/>
            <person name="Zhang L.S."/>
            <person name="Chang S.B."/>
            <person name="Chen F."/>
            <person name="Shi Y."/>
            <person name="Su Y.Y."/>
            <person name="Zhang Y.Q."/>
            <person name="Chen L.J."/>
            <person name="Yin Y."/>
            <person name="Lin M."/>
            <person name="Huang H."/>
            <person name="Deng H."/>
            <person name="Wang Z.W."/>
            <person name="Zhu S.L."/>
            <person name="Zhao X."/>
            <person name="Deng C."/>
            <person name="Niu S.C."/>
            <person name="Huang J."/>
            <person name="Wang M."/>
            <person name="Liu G.H."/>
            <person name="Yang H.J."/>
            <person name="Xiao X.J."/>
            <person name="Hsiao Y.Y."/>
            <person name="Wu W.L."/>
            <person name="Chen Y.Y."/>
            <person name="Mitsuda N."/>
            <person name="Ohme-Takagi M."/>
            <person name="Luo Y.B."/>
            <person name="Van de Peer Y."/>
            <person name="Liu Z.J."/>
        </authorList>
    </citation>
    <scope>NUCLEOTIDE SEQUENCE [LARGE SCALE GENOMIC DNA]</scope>
    <source>
        <tissue evidence="1">The whole plant</tissue>
    </source>
</reference>
<accession>A0A2I0WKZ9</accession>
<dbReference type="Proteomes" id="UP000233837">
    <property type="component" value="Unassembled WGS sequence"/>
</dbReference>
<proteinExistence type="predicted"/>
<reference evidence="1 2" key="2">
    <citation type="journal article" date="2017" name="Nature">
        <title>The Apostasia genome and the evolution of orchids.</title>
        <authorList>
            <person name="Zhang G.Q."/>
            <person name="Liu K.W."/>
            <person name="Li Z."/>
            <person name="Lohaus R."/>
            <person name="Hsiao Y.Y."/>
            <person name="Niu S.C."/>
            <person name="Wang J.Y."/>
            <person name="Lin Y.C."/>
            <person name="Xu Q."/>
            <person name="Chen L.J."/>
            <person name="Yoshida K."/>
            <person name="Fujiwara S."/>
            <person name="Wang Z.W."/>
            <person name="Zhang Y.Q."/>
            <person name="Mitsuda N."/>
            <person name="Wang M."/>
            <person name="Liu G.H."/>
            <person name="Pecoraro L."/>
            <person name="Huang H.X."/>
            <person name="Xiao X.J."/>
            <person name="Lin M."/>
            <person name="Wu X.Y."/>
            <person name="Wu W.L."/>
            <person name="Chen Y.Y."/>
            <person name="Chang S.B."/>
            <person name="Sakamoto S."/>
            <person name="Ohme-Takagi M."/>
            <person name="Yagi M."/>
            <person name="Zeng S.J."/>
            <person name="Shen C.Y."/>
            <person name="Yeh C.M."/>
            <person name="Luo Y.B."/>
            <person name="Tsai W.C."/>
            <person name="Van de Peer Y."/>
            <person name="Liu Z.J."/>
        </authorList>
    </citation>
    <scope>NUCLEOTIDE SEQUENCE [LARGE SCALE GENOMIC DNA]</scope>
    <source>
        <tissue evidence="1">The whole plant</tissue>
    </source>
</reference>
<evidence type="ECO:0000313" key="1">
    <source>
        <dbReference type="EMBL" id="PKU76329.1"/>
    </source>
</evidence>
<sequence length="69" mass="7616">MGHIAGQCPNKCLMVMRDDGEVETIEKDDQTKENPSVLLEGEGKFVVQGDLLVAKRALNVQAKETEETQ</sequence>
<evidence type="ECO:0000313" key="2">
    <source>
        <dbReference type="Proteomes" id="UP000233837"/>
    </source>
</evidence>
<protein>
    <submittedName>
        <fullName evidence="1">Uncharacterized protein</fullName>
    </submittedName>
</protein>
<gene>
    <name evidence="1" type="ORF">MA16_Dca025118</name>
</gene>
<name>A0A2I0WKZ9_9ASPA</name>
<dbReference type="AlphaFoldDB" id="A0A2I0WKZ9"/>
<keyword evidence="2" id="KW-1185">Reference proteome</keyword>